<evidence type="ECO:0000313" key="3">
    <source>
        <dbReference type="Proteomes" id="UP000316079"/>
    </source>
</evidence>
<feature type="non-terminal residue" evidence="2">
    <location>
        <position position="1"/>
    </location>
</feature>
<dbReference type="OrthoDB" id="29661at2759"/>
<reference evidence="2 3" key="1">
    <citation type="journal article" date="2019" name="Sci. Data">
        <title>Hybrid genome assembly and annotation of Danionella translucida.</title>
        <authorList>
            <person name="Kadobianskyi M."/>
            <person name="Schulze L."/>
            <person name="Schuelke M."/>
            <person name="Judkewitz B."/>
        </authorList>
    </citation>
    <scope>NUCLEOTIDE SEQUENCE [LARGE SCALE GENOMIC DNA]</scope>
    <source>
        <strain evidence="2 3">Bolton</strain>
    </source>
</reference>
<sequence>YELSEEVLPNTPRLTHFPTVSGSPASLANSMQNIDPSLPSMRSLHQRTLQQKRKQQSLTKTNKM</sequence>
<evidence type="ECO:0000313" key="2">
    <source>
        <dbReference type="EMBL" id="TRY90306.1"/>
    </source>
</evidence>
<feature type="compositionally biased region" description="Polar residues" evidence="1">
    <location>
        <begin position="18"/>
        <end position="35"/>
    </location>
</feature>
<keyword evidence="3" id="KW-1185">Reference proteome</keyword>
<dbReference type="EMBL" id="SRMA01025861">
    <property type="protein sequence ID" value="TRY90306.1"/>
    <property type="molecule type" value="Genomic_DNA"/>
</dbReference>
<dbReference type="Proteomes" id="UP000316079">
    <property type="component" value="Unassembled WGS sequence"/>
</dbReference>
<feature type="region of interest" description="Disordered" evidence="1">
    <location>
        <begin position="1"/>
        <end position="64"/>
    </location>
</feature>
<comment type="caution">
    <text evidence="2">The sequence shown here is derived from an EMBL/GenBank/DDBJ whole genome shotgun (WGS) entry which is preliminary data.</text>
</comment>
<name>A0A553QKR8_9TELE</name>
<gene>
    <name evidence="2" type="ORF">DNTS_017534</name>
</gene>
<evidence type="ECO:0000256" key="1">
    <source>
        <dbReference type="SAM" id="MobiDB-lite"/>
    </source>
</evidence>
<accession>A0A553QKR8</accession>
<dbReference type="STRING" id="623744.A0A553QKR8"/>
<protein>
    <submittedName>
        <fullName evidence="2">Uncharacterized protein</fullName>
    </submittedName>
</protein>
<dbReference type="AlphaFoldDB" id="A0A553QKR8"/>
<proteinExistence type="predicted"/>
<organism evidence="2 3">
    <name type="scientific">Danionella cerebrum</name>
    <dbReference type="NCBI Taxonomy" id="2873325"/>
    <lineage>
        <taxon>Eukaryota</taxon>
        <taxon>Metazoa</taxon>
        <taxon>Chordata</taxon>
        <taxon>Craniata</taxon>
        <taxon>Vertebrata</taxon>
        <taxon>Euteleostomi</taxon>
        <taxon>Actinopterygii</taxon>
        <taxon>Neopterygii</taxon>
        <taxon>Teleostei</taxon>
        <taxon>Ostariophysi</taxon>
        <taxon>Cypriniformes</taxon>
        <taxon>Danionidae</taxon>
        <taxon>Danioninae</taxon>
        <taxon>Danionella</taxon>
    </lineage>
</organism>